<organism evidence="1">
    <name type="scientific">Vibrio alginolyticus</name>
    <dbReference type="NCBI Taxonomy" id="663"/>
    <lineage>
        <taxon>Bacteria</taxon>
        <taxon>Pseudomonadati</taxon>
        <taxon>Pseudomonadota</taxon>
        <taxon>Gammaproteobacteria</taxon>
        <taxon>Vibrionales</taxon>
        <taxon>Vibrionaceae</taxon>
        <taxon>Vibrio</taxon>
    </lineage>
</organism>
<proteinExistence type="predicted"/>
<gene>
    <name evidence="1" type="ORF">K05K4_05080</name>
</gene>
<name>A0A1W6TNN2_VIBAL</name>
<sequence length="36" mass="3938">MKHYVVNTTACADRMPIAPITLKSDDTNTTGSQDKN</sequence>
<protein>
    <submittedName>
        <fullName evidence="1">Uncharacterized protein</fullName>
    </submittedName>
</protein>
<evidence type="ECO:0000313" key="1">
    <source>
        <dbReference type="EMBL" id="ARP17386.1"/>
    </source>
</evidence>
<reference evidence="1" key="1">
    <citation type="submission" date="2016-10" db="EMBL/GenBank/DDBJ databases">
        <title>The High Quality Genome of Vibrio alginolyticus K01M1.</title>
        <authorList>
            <person name="Wendling C."/>
            <person name="Chibani C.M."/>
            <person name="Hertel R."/>
            <person name="Sproer C."/>
            <person name="Bunk B."/>
            <person name="Overmann J."/>
            <person name="Roth O."/>
            <person name="Liesegang H."/>
        </authorList>
    </citation>
    <scope>NUCLEOTIDE SEQUENCE</scope>
    <source>
        <strain evidence="1">K05K4</strain>
    </source>
</reference>
<accession>A0A1W6TNN2</accession>
<dbReference type="EMBL" id="CP017902">
    <property type="protein sequence ID" value="ARP17386.1"/>
    <property type="molecule type" value="Genomic_DNA"/>
</dbReference>
<dbReference type="AlphaFoldDB" id="A0A1W6TNN2"/>